<name>A0AAV3RJ04_LITER</name>
<keyword evidence="2" id="KW-1185">Reference proteome</keyword>
<sequence>MFEATKPSKEKWVALQARSSNKLEDNLAETVEGNTMQESRSTDNCYLWTPPQKELSSKFKEMWTSSTKGLDIQTIEISNS</sequence>
<protein>
    <submittedName>
        <fullName evidence="1">Uncharacterized protein</fullName>
    </submittedName>
</protein>
<evidence type="ECO:0000313" key="2">
    <source>
        <dbReference type="Proteomes" id="UP001454036"/>
    </source>
</evidence>
<evidence type="ECO:0000313" key="1">
    <source>
        <dbReference type="EMBL" id="GAA0174993.1"/>
    </source>
</evidence>
<reference evidence="1 2" key="1">
    <citation type="submission" date="2024-01" db="EMBL/GenBank/DDBJ databases">
        <title>The complete chloroplast genome sequence of Lithospermum erythrorhizon: insights into the phylogenetic relationship among Boraginaceae species and the maternal lineages of purple gromwells.</title>
        <authorList>
            <person name="Okada T."/>
            <person name="Watanabe K."/>
        </authorList>
    </citation>
    <scope>NUCLEOTIDE SEQUENCE [LARGE SCALE GENOMIC DNA]</scope>
</reference>
<dbReference type="EMBL" id="BAABME010009339">
    <property type="protein sequence ID" value="GAA0174993.1"/>
    <property type="molecule type" value="Genomic_DNA"/>
</dbReference>
<dbReference type="AlphaFoldDB" id="A0AAV3RJ04"/>
<comment type="caution">
    <text evidence="1">The sequence shown here is derived from an EMBL/GenBank/DDBJ whole genome shotgun (WGS) entry which is preliminary data.</text>
</comment>
<gene>
    <name evidence="1" type="ORF">LIER_28260</name>
</gene>
<dbReference type="Proteomes" id="UP001454036">
    <property type="component" value="Unassembled WGS sequence"/>
</dbReference>
<proteinExistence type="predicted"/>
<accession>A0AAV3RJ04</accession>
<organism evidence="1 2">
    <name type="scientific">Lithospermum erythrorhizon</name>
    <name type="common">Purple gromwell</name>
    <name type="synonym">Lithospermum officinale var. erythrorhizon</name>
    <dbReference type="NCBI Taxonomy" id="34254"/>
    <lineage>
        <taxon>Eukaryota</taxon>
        <taxon>Viridiplantae</taxon>
        <taxon>Streptophyta</taxon>
        <taxon>Embryophyta</taxon>
        <taxon>Tracheophyta</taxon>
        <taxon>Spermatophyta</taxon>
        <taxon>Magnoliopsida</taxon>
        <taxon>eudicotyledons</taxon>
        <taxon>Gunneridae</taxon>
        <taxon>Pentapetalae</taxon>
        <taxon>asterids</taxon>
        <taxon>lamiids</taxon>
        <taxon>Boraginales</taxon>
        <taxon>Boraginaceae</taxon>
        <taxon>Boraginoideae</taxon>
        <taxon>Lithospermeae</taxon>
        <taxon>Lithospermum</taxon>
    </lineage>
</organism>